<evidence type="ECO:0000313" key="12">
    <source>
        <dbReference type="Proteomes" id="UP001381693"/>
    </source>
</evidence>
<keyword evidence="8 10" id="KW-0472">Membrane</keyword>
<evidence type="ECO:0000256" key="7">
    <source>
        <dbReference type="ARBA" id="ARBA00023128"/>
    </source>
</evidence>
<evidence type="ECO:0000256" key="9">
    <source>
        <dbReference type="ARBA" id="ARBA00023310"/>
    </source>
</evidence>
<organism evidence="11 12">
    <name type="scientific">Halocaridina rubra</name>
    <name type="common">Hawaiian red shrimp</name>
    <dbReference type="NCBI Taxonomy" id="373956"/>
    <lineage>
        <taxon>Eukaryota</taxon>
        <taxon>Metazoa</taxon>
        <taxon>Ecdysozoa</taxon>
        <taxon>Arthropoda</taxon>
        <taxon>Crustacea</taxon>
        <taxon>Multicrustacea</taxon>
        <taxon>Malacostraca</taxon>
        <taxon>Eumalacostraca</taxon>
        <taxon>Eucarida</taxon>
        <taxon>Decapoda</taxon>
        <taxon>Pleocyemata</taxon>
        <taxon>Caridea</taxon>
        <taxon>Atyoidea</taxon>
        <taxon>Atyidae</taxon>
        <taxon>Halocaridina</taxon>
    </lineage>
</organism>
<protein>
    <recommendedName>
        <fullName evidence="10">ATP synthase subunit g</fullName>
        <shortName evidence="10">ATPase subunit g</shortName>
    </recommendedName>
</protein>
<dbReference type="EMBL" id="JAXCGZ010023057">
    <property type="protein sequence ID" value="KAK7017977.1"/>
    <property type="molecule type" value="Genomic_DNA"/>
</dbReference>
<gene>
    <name evidence="11" type="ORF">SK128_028599</name>
</gene>
<dbReference type="Proteomes" id="UP001381693">
    <property type="component" value="Unassembled WGS sequence"/>
</dbReference>
<evidence type="ECO:0000256" key="1">
    <source>
        <dbReference type="ARBA" id="ARBA00004325"/>
    </source>
</evidence>
<evidence type="ECO:0000256" key="6">
    <source>
        <dbReference type="ARBA" id="ARBA00023065"/>
    </source>
</evidence>
<comment type="similarity">
    <text evidence="2 10">Belongs to the ATPase g subunit family.</text>
</comment>
<comment type="caution">
    <text evidence="11">The sequence shown here is derived from an EMBL/GenBank/DDBJ whole genome shotgun (WGS) entry which is preliminary data.</text>
</comment>
<sequence length="99" mass="10435">MSKLLAKLPAMGKAAMEAAVPKLNTFTHYAKVELVPPSPGELGNVAAGFGKIVKSAQTGAWKKLTVKEATLNTLVAAEVLCWFFIGECIGKGTLVAYQV</sequence>
<keyword evidence="7 10" id="KW-0496">Mitochondrion</keyword>
<evidence type="ECO:0000313" key="11">
    <source>
        <dbReference type="EMBL" id="KAK7017977.1"/>
    </source>
</evidence>
<keyword evidence="12" id="KW-1185">Reference proteome</keyword>
<keyword evidence="5 10" id="KW-0375">Hydrogen ion transport</keyword>
<keyword evidence="3 10" id="KW-0813">Transport</keyword>
<dbReference type="PANTHER" id="PTHR12386">
    <property type="entry name" value="ATP SYNTHASE SUBUNIT"/>
    <property type="match status" value="1"/>
</dbReference>
<keyword evidence="4 10" id="KW-0138">CF(0)</keyword>
<dbReference type="Pfam" id="PF04718">
    <property type="entry name" value="ATP-synt_G"/>
    <property type="match status" value="1"/>
</dbReference>
<evidence type="ECO:0000256" key="5">
    <source>
        <dbReference type="ARBA" id="ARBA00022781"/>
    </source>
</evidence>
<dbReference type="InterPro" id="IPR006808">
    <property type="entry name" value="ATP_synth_F0_gsu_mt"/>
</dbReference>
<dbReference type="GO" id="GO:0031966">
    <property type="term" value="C:mitochondrial membrane"/>
    <property type="evidence" value="ECO:0007669"/>
    <property type="project" value="UniProtKB-SubCell"/>
</dbReference>
<proteinExistence type="inferred from homology"/>
<reference evidence="11 12" key="1">
    <citation type="submission" date="2023-11" db="EMBL/GenBank/DDBJ databases">
        <title>Halocaridina rubra genome assembly.</title>
        <authorList>
            <person name="Smith C."/>
        </authorList>
    </citation>
    <scope>NUCLEOTIDE SEQUENCE [LARGE SCALE GENOMIC DNA]</scope>
    <source>
        <strain evidence="11">EP-1</strain>
        <tissue evidence="11">Whole</tissue>
    </source>
</reference>
<evidence type="ECO:0000256" key="4">
    <source>
        <dbReference type="ARBA" id="ARBA00022547"/>
    </source>
</evidence>
<dbReference type="PIRSF" id="PIRSF017835">
    <property type="entry name" value="ATP-synth_g_mitoch_animal"/>
    <property type="match status" value="1"/>
</dbReference>
<dbReference type="GO" id="GO:0015986">
    <property type="term" value="P:proton motive force-driven ATP synthesis"/>
    <property type="evidence" value="ECO:0007669"/>
    <property type="project" value="UniProtKB-UniRule"/>
</dbReference>
<evidence type="ECO:0000256" key="3">
    <source>
        <dbReference type="ARBA" id="ARBA00022448"/>
    </source>
</evidence>
<dbReference type="GO" id="GO:0015078">
    <property type="term" value="F:proton transmembrane transporter activity"/>
    <property type="evidence" value="ECO:0007669"/>
    <property type="project" value="UniProtKB-UniRule"/>
</dbReference>
<keyword evidence="6 10" id="KW-0406">Ion transport</keyword>
<dbReference type="AlphaFoldDB" id="A0AAN8ZVW3"/>
<evidence type="ECO:0000256" key="8">
    <source>
        <dbReference type="ARBA" id="ARBA00023136"/>
    </source>
</evidence>
<dbReference type="GO" id="GO:0045259">
    <property type="term" value="C:proton-transporting ATP synthase complex"/>
    <property type="evidence" value="ECO:0007669"/>
    <property type="project" value="UniProtKB-UniRule"/>
</dbReference>
<dbReference type="InterPro" id="IPR016702">
    <property type="entry name" value="ATP5MG_metazoa"/>
</dbReference>
<evidence type="ECO:0000256" key="10">
    <source>
        <dbReference type="PIRNR" id="PIRNR017835"/>
    </source>
</evidence>
<comment type="subcellular location">
    <subcellularLocation>
        <location evidence="1">Mitochondrion membrane</location>
    </subcellularLocation>
</comment>
<name>A0AAN8ZVW3_HALRR</name>
<evidence type="ECO:0000256" key="2">
    <source>
        <dbReference type="ARBA" id="ARBA00005699"/>
    </source>
</evidence>
<keyword evidence="9 10" id="KW-0066">ATP synthesis</keyword>
<accession>A0AAN8ZVW3</accession>